<evidence type="ECO:0000313" key="2">
    <source>
        <dbReference type="EMBL" id="KAJ7320608.1"/>
    </source>
</evidence>
<evidence type="ECO:0000313" key="3">
    <source>
        <dbReference type="Proteomes" id="UP001142489"/>
    </source>
</evidence>
<evidence type="ECO:0008006" key="4">
    <source>
        <dbReference type="Google" id="ProtNLM"/>
    </source>
</evidence>
<dbReference type="GO" id="GO:0045271">
    <property type="term" value="C:respiratory chain complex I"/>
    <property type="evidence" value="ECO:0007669"/>
    <property type="project" value="InterPro"/>
</dbReference>
<dbReference type="GO" id="GO:0042775">
    <property type="term" value="P:mitochondrial ATP synthesis coupled electron transport"/>
    <property type="evidence" value="ECO:0007669"/>
    <property type="project" value="TreeGrafter"/>
</dbReference>
<keyword evidence="3" id="KW-1185">Reference proteome</keyword>
<accession>A0A9Q0XNW9</accession>
<comment type="caution">
    <text evidence="2">The sequence shown here is derived from an EMBL/GenBank/DDBJ whole genome shotgun (WGS) entry which is preliminary data.</text>
</comment>
<dbReference type="OrthoDB" id="6161911at2759"/>
<dbReference type="Pfam" id="PF15880">
    <property type="entry name" value="NDUFV3"/>
    <property type="match status" value="1"/>
</dbReference>
<gene>
    <name evidence="2" type="ORF">JRQ81_020119</name>
</gene>
<proteinExistence type="predicted"/>
<reference evidence="2" key="1">
    <citation type="journal article" date="2023" name="DNA Res.">
        <title>Chromosome-level genome assembly of Phrynocephalus forsythii using third-generation DNA sequencing and Hi-C analysis.</title>
        <authorList>
            <person name="Qi Y."/>
            <person name="Zhao W."/>
            <person name="Zhao Y."/>
            <person name="Niu C."/>
            <person name="Cao S."/>
            <person name="Zhang Y."/>
        </authorList>
    </citation>
    <scope>NUCLEOTIDE SEQUENCE</scope>
    <source>
        <tissue evidence="2">Muscle</tissue>
    </source>
</reference>
<name>A0A9Q0XNW9_9SAUR</name>
<dbReference type="GO" id="GO:0005739">
    <property type="term" value="C:mitochondrion"/>
    <property type="evidence" value="ECO:0007669"/>
    <property type="project" value="InterPro"/>
</dbReference>
<dbReference type="PANTHER" id="PTHR17117:SF3">
    <property type="entry name" value="NADH DEHYDROGENASE [UBIQUINONE] FLAVOPROTEIN 3, MITOCHONDRIAL"/>
    <property type="match status" value="1"/>
</dbReference>
<feature type="compositionally biased region" description="Acidic residues" evidence="1">
    <location>
        <begin position="136"/>
        <end position="146"/>
    </location>
</feature>
<sequence>MKLDFVVSRSEQRALSPCRSCELLGWVRITETTLVQVWGLRRLPSALFLCTKPSGSKKDSKKNEGEIITNTKADATAKLADEELRKFLARKTLITFPQRVTLSSLEEQPVSSSKRGLTKTLAEDDSSTSSSSDSDSSSDSEEEDDSFKESVKTKVAFPRRDHIFTEDQTTKINIMSRNDVVQEQDKGKKSEKLPYIAQIRPTSIKQKLLHETSADDKLLKPDSIKHATDLKLKERHLQSSEFGTKIVKSEQHREVSHTQVEAASSTLSKTQTVSQQNVVQNLTLLKMEEDMAKEVQKTEELQEQVLNGRMPMVDPTGKEEMVVEAGVQAEQSTIQETKPPVDTVQETNDISTYKNLQHHEYTPYTFVDYDVLLSKMRLPQPSSGRLSPRH</sequence>
<evidence type="ECO:0000256" key="1">
    <source>
        <dbReference type="SAM" id="MobiDB-lite"/>
    </source>
</evidence>
<dbReference type="AlphaFoldDB" id="A0A9Q0XNW9"/>
<feature type="region of interest" description="Disordered" evidence="1">
    <location>
        <begin position="105"/>
        <end position="152"/>
    </location>
</feature>
<protein>
    <recommendedName>
        <fullName evidence="4">NADH dehydrogenase [ubiquinone] flavoprotein 3, mitochondrial</fullName>
    </recommendedName>
</protein>
<feature type="compositionally biased region" description="Polar residues" evidence="1">
    <location>
        <begin position="105"/>
        <end position="115"/>
    </location>
</feature>
<dbReference type="PANTHER" id="PTHR17117">
    <property type="entry name" value="NADH-UBIQUINONE OXIDOREDUCTASE"/>
    <property type="match status" value="1"/>
</dbReference>
<organism evidence="2 3">
    <name type="scientific">Phrynocephalus forsythii</name>
    <dbReference type="NCBI Taxonomy" id="171643"/>
    <lineage>
        <taxon>Eukaryota</taxon>
        <taxon>Metazoa</taxon>
        <taxon>Chordata</taxon>
        <taxon>Craniata</taxon>
        <taxon>Vertebrata</taxon>
        <taxon>Euteleostomi</taxon>
        <taxon>Lepidosauria</taxon>
        <taxon>Squamata</taxon>
        <taxon>Bifurcata</taxon>
        <taxon>Unidentata</taxon>
        <taxon>Episquamata</taxon>
        <taxon>Toxicofera</taxon>
        <taxon>Iguania</taxon>
        <taxon>Acrodonta</taxon>
        <taxon>Agamidae</taxon>
        <taxon>Agaminae</taxon>
        <taxon>Phrynocephalus</taxon>
    </lineage>
</organism>
<dbReference type="Proteomes" id="UP001142489">
    <property type="component" value="Unassembled WGS sequence"/>
</dbReference>
<dbReference type="EMBL" id="JAPFRF010000010">
    <property type="protein sequence ID" value="KAJ7320608.1"/>
    <property type="molecule type" value="Genomic_DNA"/>
</dbReference>
<dbReference type="InterPro" id="IPR026193">
    <property type="entry name" value="NDUFV3"/>
</dbReference>